<dbReference type="InterPro" id="IPR023393">
    <property type="entry name" value="START-like_dom_sf"/>
</dbReference>
<sequence>MATIGKLDVEVKVQSKADKFFNSIMNSATIFPKVCSGLYKNVEVLEGDGQNVGSIRVVHFAEGSPMKTVKERIEEVDEANMKVVYSVIDGDMMQSYKTFKAIIVVIPEGEGSLVKWFCEYEKANVEVPDPSMITDLVAKNFQAVDAYLLQA</sequence>
<keyword evidence="4" id="KW-1185">Reference proteome</keyword>
<dbReference type="CDD" id="cd07816">
    <property type="entry name" value="Bet_v1-like"/>
    <property type="match status" value="1"/>
</dbReference>
<dbReference type="GO" id="GO:0038023">
    <property type="term" value="F:signaling receptor activity"/>
    <property type="evidence" value="ECO:0007669"/>
    <property type="project" value="InterPro"/>
</dbReference>
<evidence type="ECO:0000256" key="1">
    <source>
        <dbReference type="ARBA" id="ARBA00009744"/>
    </source>
</evidence>
<evidence type="ECO:0000259" key="2">
    <source>
        <dbReference type="SMART" id="SM01037"/>
    </source>
</evidence>
<dbReference type="SUPFAM" id="SSF55961">
    <property type="entry name" value="Bet v1-like"/>
    <property type="match status" value="1"/>
</dbReference>
<dbReference type="Gene3D" id="3.30.530.20">
    <property type="match status" value="1"/>
</dbReference>
<dbReference type="InterPro" id="IPR000916">
    <property type="entry name" value="Bet_v_I/MLP"/>
</dbReference>
<protein>
    <recommendedName>
        <fullName evidence="2">Bet v I/Major latex protein domain-containing protein</fullName>
    </recommendedName>
</protein>
<dbReference type="EMBL" id="NBSK02000005">
    <property type="protein sequence ID" value="KAJ0205578.1"/>
    <property type="molecule type" value="Genomic_DNA"/>
</dbReference>
<name>A0A9R1VIB7_LACSA</name>
<dbReference type="Proteomes" id="UP000235145">
    <property type="component" value="Unassembled WGS sequence"/>
</dbReference>
<comment type="caution">
    <text evidence="3">The sequence shown here is derived from an EMBL/GenBank/DDBJ whole genome shotgun (WGS) entry which is preliminary data.</text>
</comment>
<dbReference type="SMART" id="SM01037">
    <property type="entry name" value="Bet_v_1"/>
    <property type="match status" value="1"/>
</dbReference>
<feature type="domain" description="Bet v I/Major latex protein" evidence="2">
    <location>
        <begin position="2"/>
        <end position="151"/>
    </location>
</feature>
<dbReference type="OrthoDB" id="1567931at2759"/>
<organism evidence="3 4">
    <name type="scientific">Lactuca sativa</name>
    <name type="common">Garden lettuce</name>
    <dbReference type="NCBI Taxonomy" id="4236"/>
    <lineage>
        <taxon>Eukaryota</taxon>
        <taxon>Viridiplantae</taxon>
        <taxon>Streptophyta</taxon>
        <taxon>Embryophyta</taxon>
        <taxon>Tracheophyta</taxon>
        <taxon>Spermatophyta</taxon>
        <taxon>Magnoliopsida</taxon>
        <taxon>eudicotyledons</taxon>
        <taxon>Gunneridae</taxon>
        <taxon>Pentapetalae</taxon>
        <taxon>asterids</taxon>
        <taxon>campanulids</taxon>
        <taxon>Asterales</taxon>
        <taxon>Asteraceae</taxon>
        <taxon>Cichorioideae</taxon>
        <taxon>Cichorieae</taxon>
        <taxon>Lactucinae</taxon>
        <taxon>Lactuca</taxon>
    </lineage>
</organism>
<comment type="similarity">
    <text evidence="1">Belongs to the BetVI family.</text>
</comment>
<dbReference type="InterPro" id="IPR051761">
    <property type="entry name" value="MLP-like_ligand-binding"/>
</dbReference>
<dbReference type="Gramene" id="rna-gnl|WGS:NBSK|LSAT_5X100681_mrna">
    <property type="protein sequence ID" value="cds-PLY61746.1"/>
    <property type="gene ID" value="gene-LSAT_5X100681"/>
</dbReference>
<dbReference type="FunFam" id="3.30.530.20:FF:000007">
    <property type="entry name" value="Major pollen allergen Bet v 1-A"/>
    <property type="match status" value="1"/>
</dbReference>
<gene>
    <name evidence="3" type="ORF">LSAT_V11C500265120</name>
</gene>
<dbReference type="InterPro" id="IPR024949">
    <property type="entry name" value="Bet_v_I_allergen"/>
</dbReference>
<dbReference type="PRINTS" id="PR00634">
    <property type="entry name" value="BETALLERGEN"/>
</dbReference>
<dbReference type="Pfam" id="PF00407">
    <property type="entry name" value="Bet_v_1"/>
    <property type="match status" value="1"/>
</dbReference>
<dbReference type="GO" id="GO:0004864">
    <property type="term" value="F:protein phosphatase inhibitor activity"/>
    <property type="evidence" value="ECO:0007669"/>
    <property type="project" value="InterPro"/>
</dbReference>
<dbReference type="PANTHER" id="PTHR31907">
    <property type="entry name" value="MLP-LIKE PROTEIN 423"/>
    <property type="match status" value="1"/>
</dbReference>
<accession>A0A9R1VIB7</accession>
<dbReference type="GO" id="GO:0009738">
    <property type="term" value="P:abscisic acid-activated signaling pathway"/>
    <property type="evidence" value="ECO:0007669"/>
    <property type="project" value="InterPro"/>
</dbReference>
<dbReference type="GO" id="GO:0006952">
    <property type="term" value="P:defense response"/>
    <property type="evidence" value="ECO:0007669"/>
    <property type="project" value="InterPro"/>
</dbReference>
<dbReference type="AlphaFoldDB" id="A0A9R1VIB7"/>
<proteinExistence type="inferred from homology"/>
<evidence type="ECO:0000313" key="4">
    <source>
        <dbReference type="Proteomes" id="UP000235145"/>
    </source>
</evidence>
<evidence type="ECO:0000313" key="3">
    <source>
        <dbReference type="EMBL" id="KAJ0205578.1"/>
    </source>
</evidence>
<reference evidence="3 4" key="1">
    <citation type="journal article" date="2017" name="Nat. Commun.">
        <title>Genome assembly with in vitro proximity ligation data and whole-genome triplication in lettuce.</title>
        <authorList>
            <person name="Reyes-Chin-Wo S."/>
            <person name="Wang Z."/>
            <person name="Yang X."/>
            <person name="Kozik A."/>
            <person name="Arikit S."/>
            <person name="Song C."/>
            <person name="Xia L."/>
            <person name="Froenicke L."/>
            <person name="Lavelle D.O."/>
            <person name="Truco M.J."/>
            <person name="Xia R."/>
            <person name="Zhu S."/>
            <person name="Xu C."/>
            <person name="Xu H."/>
            <person name="Xu X."/>
            <person name="Cox K."/>
            <person name="Korf I."/>
            <person name="Meyers B.C."/>
            <person name="Michelmore R.W."/>
        </authorList>
    </citation>
    <scope>NUCLEOTIDE SEQUENCE [LARGE SCALE GENOMIC DNA]</scope>
    <source>
        <strain evidence="4">cv. Salinas</strain>
        <tissue evidence="3">Seedlings</tissue>
    </source>
</reference>
<dbReference type="GO" id="GO:0010427">
    <property type="term" value="F:abscisic acid binding"/>
    <property type="evidence" value="ECO:0007669"/>
    <property type="project" value="InterPro"/>
</dbReference>